<dbReference type="EMBL" id="JAREWH010000003">
    <property type="protein sequence ID" value="MDN3192016.1"/>
    <property type="molecule type" value="Genomic_DNA"/>
</dbReference>
<dbReference type="InterPro" id="IPR013559">
    <property type="entry name" value="YheO"/>
</dbReference>
<dbReference type="InterPro" id="IPR039445">
    <property type="entry name" value="DauR-like_HTH"/>
</dbReference>
<evidence type="ECO:0000313" key="6">
    <source>
        <dbReference type="EMBL" id="ROY50073.1"/>
    </source>
</evidence>
<dbReference type="PANTHER" id="PTHR35568:SF1">
    <property type="entry name" value="TRANSCRIPTIONAL REGULATOR DAUR"/>
    <property type="match status" value="1"/>
</dbReference>
<dbReference type="Gene3D" id="1.10.10.60">
    <property type="entry name" value="Homeodomain-like"/>
    <property type="match status" value="1"/>
</dbReference>
<dbReference type="Proteomes" id="UP001173174">
    <property type="component" value="Unassembled WGS sequence"/>
</dbReference>
<dbReference type="PANTHER" id="PTHR35568">
    <property type="entry name" value="TRANSCRIPTIONAL REGULATOR DAUR"/>
    <property type="match status" value="1"/>
</dbReference>
<dbReference type="EMBL" id="PZZH01000001">
    <property type="protein sequence ID" value="PTN76326.1"/>
    <property type="molecule type" value="Genomic_DNA"/>
</dbReference>
<reference evidence="3" key="5">
    <citation type="journal article" date="2023" name="Pathogens">
        <title>Prevalence of Enterococcus spp. and the Whole-Genome Characteristics of Enterococcus faecium and Enterococcus faecalis Strains Isolated from Free-Living Birds in Poland.</title>
        <authorList>
            <person name="Kwit R."/>
            <person name="Zajac M."/>
            <person name="Smialowska-Weglinska A."/>
            <person name="Skarzynska M."/>
            <person name="Bomba A."/>
            <person name="Lalak A."/>
            <person name="Skrzypiec E."/>
            <person name="Wojdat D."/>
            <person name="Koza W."/>
            <person name="Mikos-Wojewoda E."/>
            <person name="Pasim P."/>
            <person name="Skora M."/>
            <person name="Polak M."/>
            <person name="Wiacek J."/>
            <person name="Wasyl D."/>
        </authorList>
    </citation>
    <scope>NUCLEOTIDE SEQUENCE</scope>
    <source>
        <strain evidence="3">691B_2</strain>
    </source>
</reference>
<dbReference type="Pfam" id="PF13309">
    <property type="entry name" value="HTH_22"/>
    <property type="match status" value="1"/>
</dbReference>
<sequence>MESYLRLSEVDKQILHSHALMLDGLGNFFGSTHEVILHSLENLESSAIKVINGHFSNRKEGAPITDMALKMLSQVESEHDYAVKPYYNKNQKGVILKSSTIPVIGENDRIIGLICINMHLEMPLIDYLQDLLPSGQQNDMSQELKNSEHFSDNIDELITTSLTKVKQAVESDPNVSHLNQNKEIVIRLYDQGIFNLKDSVIKIADRLGISKNTIYLHIRNHKKEEA</sequence>
<evidence type="ECO:0000313" key="10">
    <source>
        <dbReference type="Proteomes" id="UP000275941"/>
    </source>
</evidence>
<dbReference type="RefSeq" id="WP_002356119.1">
    <property type="nucleotide sequence ID" value="NZ_CABGIN010000005.1"/>
</dbReference>
<reference evidence="7 9" key="2">
    <citation type="submission" date="2018-06" db="EMBL/GenBank/DDBJ databases">
        <authorList>
            <consortium name="Pathogen Informatics"/>
            <person name="Doyle S."/>
        </authorList>
    </citation>
    <scope>NUCLEOTIDE SEQUENCE [LARGE SCALE GENOMIC DNA]</scope>
    <source>
        <strain evidence="7 9">NCTC13379</strain>
    </source>
</reference>
<reference evidence="6 10" key="3">
    <citation type="submission" date="2018-10" db="EMBL/GenBank/DDBJ databases">
        <title>Genotypes and phenotypes of Enterococci isolated from broiler chickens.</title>
        <authorList>
            <person name="Muhammad A.R."/>
            <person name="Diarra M.S."/>
        </authorList>
    </citation>
    <scope>NUCLEOTIDE SEQUENCE [LARGE SCALE GENOMIC DNA]</scope>
    <source>
        <strain evidence="6 10">P7 C A21</strain>
    </source>
</reference>
<dbReference type="Proteomes" id="UP000244140">
    <property type="component" value="Unassembled WGS sequence"/>
</dbReference>
<comment type="caution">
    <text evidence="6">The sequence shown here is derived from an EMBL/GenBank/DDBJ whole genome shotgun (WGS) entry which is preliminary data.</text>
</comment>
<reference evidence="4 11" key="4">
    <citation type="submission" date="2019-04" db="EMBL/GenBank/DDBJ databases">
        <title>Step-wise assembly of the neonatal virome modulated by breast feeding.</title>
        <authorList>
            <person name="Liang G."/>
            <person name="Bushman F."/>
        </authorList>
    </citation>
    <scope>NUCLEOTIDE SEQUENCE [LARGE SCALE GENOMIC DNA]</scope>
    <source>
        <strain evidence="4 11">E3754</strain>
    </source>
</reference>
<dbReference type="EMBL" id="WVTJ01000013">
    <property type="protein sequence ID" value="MXS52717.1"/>
    <property type="molecule type" value="Genomic_DNA"/>
</dbReference>
<feature type="domain" description="YheO-like" evidence="1">
    <location>
        <begin position="16"/>
        <end position="122"/>
    </location>
</feature>
<dbReference type="OrthoDB" id="9796595at2"/>
<name>A0A1B4XKL3_ENTFL</name>
<dbReference type="InterPro" id="IPR039446">
    <property type="entry name" value="DauR-like"/>
</dbReference>
<evidence type="ECO:0000313" key="7">
    <source>
        <dbReference type="EMBL" id="STP63667.1"/>
    </source>
</evidence>
<dbReference type="Proteomes" id="UP000429730">
    <property type="component" value="Unassembled WGS sequence"/>
</dbReference>
<proteinExistence type="predicted"/>
<dbReference type="AlphaFoldDB" id="A0A1B4XKL3"/>
<dbReference type="EMBL" id="RKOR01000018">
    <property type="protein sequence ID" value="ROY50073.1"/>
    <property type="molecule type" value="Genomic_DNA"/>
</dbReference>
<evidence type="ECO:0000313" key="11">
    <source>
        <dbReference type="Proteomes" id="UP000429730"/>
    </source>
</evidence>
<dbReference type="EMBL" id="UGIX01000001">
    <property type="protein sequence ID" value="STP63667.1"/>
    <property type="molecule type" value="Genomic_DNA"/>
</dbReference>
<evidence type="ECO:0000259" key="1">
    <source>
        <dbReference type="Pfam" id="PF08348"/>
    </source>
</evidence>
<evidence type="ECO:0000313" key="4">
    <source>
        <dbReference type="EMBL" id="MXS52717.1"/>
    </source>
</evidence>
<evidence type="ECO:0000313" key="9">
    <source>
        <dbReference type="Proteomes" id="UP000254396"/>
    </source>
</evidence>
<dbReference type="Proteomes" id="UP000275941">
    <property type="component" value="Unassembled WGS sequence"/>
</dbReference>
<organism evidence="6 10">
    <name type="scientific">Enterococcus faecalis</name>
    <name type="common">Streptococcus faecalis</name>
    <dbReference type="NCBI Taxonomy" id="1351"/>
    <lineage>
        <taxon>Bacteria</taxon>
        <taxon>Bacillati</taxon>
        <taxon>Bacillota</taxon>
        <taxon>Bacilli</taxon>
        <taxon>Lactobacillales</taxon>
        <taxon>Enterococcaceae</taxon>
        <taxon>Enterococcus</taxon>
    </lineage>
</organism>
<evidence type="ECO:0000259" key="2">
    <source>
        <dbReference type="Pfam" id="PF13309"/>
    </source>
</evidence>
<dbReference type="Proteomes" id="UP000254396">
    <property type="component" value="Unassembled WGS sequence"/>
</dbReference>
<protein>
    <submittedName>
        <fullName evidence="3">PAS domain-containing protein</fullName>
    </submittedName>
    <submittedName>
        <fullName evidence="7">Uncharacterized protein conserved in bacteria</fullName>
    </submittedName>
</protein>
<evidence type="ECO:0000313" key="8">
    <source>
        <dbReference type="Proteomes" id="UP000244140"/>
    </source>
</evidence>
<feature type="domain" description="Transcriptional regulator DauR-like HTH" evidence="2">
    <location>
        <begin position="162"/>
        <end position="219"/>
    </location>
</feature>
<evidence type="ECO:0000313" key="3">
    <source>
        <dbReference type="EMBL" id="MDN3192016.1"/>
    </source>
</evidence>
<evidence type="ECO:0000313" key="5">
    <source>
        <dbReference type="EMBL" id="PTN76326.1"/>
    </source>
</evidence>
<dbReference type="Pfam" id="PF08348">
    <property type="entry name" value="PAS_6"/>
    <property type="match status" value="1"/>
</dbReference>
<accession>A0A1B4XKL3</accession>
<dbReference type="OMA" id="DMTLFRG"/>
<reference evidence="3" key="6">
    <citation type="submission" date="2023-03" db="EMBL/GenBank/DDBJ databases">
        <authorList>
            <person name="Zajac M."/>
            <person name="Kwit R."/>
            <person name="Wasyl D."/>
        </authorList>
    </citation>
    <scope>NUCLEOTIDE SEQUENCE</scope>
    <source>
        <strain evidence="3">691B_2</strain>
    </source>
</reference>
<reference evidence="5 8" key="1">
    <citation type="submission" date="2018-04" db="EMBL/GenBank/DDBJ databases">
        <authorList>
            <person name="Van Tyne D."/>
        </authorList>
    </citation>
    <scope>NUCLEOTIDE SEQUENCE [LARGE SCALE GENOMIC DNA]</scope>
    <source>
        <strain evidence="5 8">B2535</strain>
    </source>
</reference>
<gene>
    <name evidence="5" type="ORF">DAI13_00450</name>
    <name evidence="6" type="ORF">EGW70_07725</name>
    <name evidence="4" type="ORF">GTI81_08335</name>
    <name evidence="7" type="ORF">NCTC13379_00511</name>
    <name evidence="3" type="ORF">P0E79_05825</name>
</gene>